<gene>
    <name evidence="2" type="ORF">CARN4_1968</name>
</gene>
<evidence type="ECO:0000313" key="2">
    <source>
        <dbReference type="EMBL" id="CBI01647.1"/>
    </source>
</evidence>
<dbReference type="PANTHER" id="PTHR43681:SF1">
    <property type="entry name" value="SARCALUMENIN"/>
    <property type="match status" value="1"/>
</dbReference>
<accession>E6Q387</accession>
<dbReference type="Gene3D" id="3.40.50.300">
    <property type="entry name" value="P-loop containing nucleotide triphosphate hydrolases"/>
    <property type="match status" value="1"/>
</dbReference>
<dbReference type="AlphaFoldDB" id="E6Q387"/>
<feature type="domain" description="Dynamin N-terminal" evidence="1">
    <location>
        <begin position="49"/>
        <end position="202"/>
    </location>
</feature>
<sequence>MTLATYERTKLALADTLQLAALRIPKERTGLQAAIRDLFKKLAEDRFNLAVVGRFNRGKSSLINAILHTNRLPVGCLPLTATIAQIIYGSRERAWITPEGHQQSFEIEMDDLPAYLTAITTPVAEARIELPARLLRKGFAIVDTPGLGSAIQANSRNTLAYIPEADAVVLVTSYDSPFSEDERELVELAQRYRHRLFFVIAKEDLISAREKLDIDTYFRTQLLRAGISTPEIHSVSVAPGFEASVDRFVSRLTRFLVNEKQVEFLRSTCLRVRGILSASHPEPVEIAKMIETERMAGVLDEADNSTILQESNQPARFTGCSICDRVSERAVAFISTYQYELLTSRSAREAFARAGGFCARHSWQYDVLSSPRAGCIAYAEALDTLVSRLRPLAPCKPAEIASAVSKIRATPDRCPVCRIFDESERTAIAEIAATISGSHEGYPGLCLMHLERVLPLIATAERALRLIADSSEAYGTIADDMRRYVVKLDARRRDYLDGDERNAARRGLTVLAGSHGFNGVSRVS</sequence>
<comment type="caution">
    <text evidence="2">The sequence shown here is derived from an EMBL/GenBank/DDBJ whole genome shotgun (WGS) entry which is preliminary data.</text>
</comment>
<evidence type="ECO:0000259" key="1">
    <source>
        <dbReference type="Pfam" id="PF00350"/>
    </source>
</evidence>
<proteinExistence type="predicted"/>
<protein>
    <recommendedName>
        <fullName evidence="1">Dynamin N-terminal domain-containing protein</fullName>
    </recommendedName>
</protein>
<dbReference type="InterPro" id="IPR045063">
    <property type="entry name" value="Dynamin_N"/>
</dbReference>
<dbReference type="CDD" id="cd09912">
    <property type="entry name" value="DLP_2"/>
    <property type="match status" value="1"/>
</dbReference>
<dbReference type="InterPro" id="IPR051943">
    <property type="entry name" value="TRAFAC_Dynamin-like_GTPase"/>
</dbReference>
<organism evidence="2">
    <name type="scientific">mine drainage metagenome</name>
    <dbReference type="NCBI Taxonomy" id="410659"/>
    <lineage>
        <taxon>unclassified sequences</taxon>
        <taxon>metagenomes</taxon>
        <taxon>ecological metagenomes</taxon>
    </lineage>
</organism>
<reference evidence="2" key="1">
    <citation type="submission" date="2009-10" db="EMBL/GenBank/DDBJ databases">
        <title>Diversity of trophic interactions inside an arsenic-rich microbial ecosystem.</title>
        <authorList>
            <person name="Bertin P.N."/>
            <person name="Heinrich-Salmeron A."/>
            <person name="Pelletier E."/>
            <person name="Goulhen-Chollet F."/>
            <person name="Arsene-Ploetze F."/>
            <person name="Gallien S."/>
            <person name="Calteau A."/>
            <person name="Vallenet D."/>
            <person name="Casiot C."/>
            <person name="Chane-Woon-Ming B."/>
            <person name="Giloteaux L."/>
            <person name="Barakat M."/>
            <person name="Bonnefoy V."/>
            <person name="Bruneel O."/>
            <person name="Chandler M."/>
            <person name="Cleiss J."/>
            <person name="Duran R."/>
            <person name="Elbaz-Poulichet F."/>
            <person name="Fonknechten N."/>
            <person name="Lauga B."/>
            <person name="Mornico D."/>
            <person name="Ortet P."/>
            <person name="Schaeffer C."/>
            <person name="Siguier P."/>
            <person name="Alexander Thil Smith A."/>
            <person name="Van Dorsselaer A."/>
            <person name="Weissenbach J."/>
            <person name="Medigue C."/>
            <person name="Le Paslier D."/>
        </authorList>
    </citation>
    <scope>NUCLEOTIDE SEQUENCE</scope>
</reference>
<dbReference type="PANTHER" id="PTHR43681">
    <property type="entry name" value="TRANSMEMBRANE GTPASE FZO"/>
    <property type="match status" value="1"/>
</dbReference>
<name>E6Q387_9ZZZZ</name>
<dbReference type="InterPro" id="IPR027417">
    <property type="entry name" value="P-loop_NTPase"/>
</dbReference>
<dbReference type="Pfam" id="PF00350">
    <property type="entry name" value="Dynamin_N"/>
    <property type="match status" value="1"/>
</dbReference>
<dbReference type="SUPFAM" id="SSF52540">
    <property type="entry name" value="P-loop containing nucleoside triphosphate hydrolases"/>
    <property type="match status" value="1"/>
</dbReference>
<dbReference type="EMBL" id="CABO01000019">
    <property type="protein sequence ID" value="CBI01647.1"/>
    <property type="molecule type" value="Genomic_DNA"/>
</dbReference>